<feature type="non-terminal residue" evidence="1">
    <location>
        <position position="95"/>
    </location>
</feature>
<dbReference type="Proteomes" id="UP000236291">
    <property type="component" value="Unassembled WGS sequence"/>
</dbReference>
<reference evidence="1 2" key="2">
    <citation type="journal article" date="2017" name="Front. Plant Sci.">
        <title>Gene Classification and Mining of Molecular Markers Useful in Red Clover (Trifolium pratense) Breeding.</title>
        <authorList>
            <person name="Istvanek J."/>
            <person name="Dluhosova J."/>
            <person name="Dluhos P."/>
            <person name="Patkova L."/>
            <person name="Nedelnik J."/>
            <person name="Repkova J."/>
        </authorList>
    </citation>
    <scope>NUCLEOTIDE SEQUENCE [LARGE SCALE GENOMIC DNA]</scope>
    <source>
        <strain evidence="2">cv. Tatra</strain>
        <tissue evidence="1">Young leaves</tissue>
    </source>
</reference>
<gene>
    <name evidence="1" type="ORF">L195_g061968</name>
</gene>
<comment type="caution">
    <text evidence="1">The sequence shown here is derived from an EMBL/GenBank/DDBJ whole genome shotgun (WGS) entry which is preliminary data.</text>
</comment>
<name>A0A2K3KCZ1_TRIPR</name>
<dbReference type="EMBL" id="ASHM01162227">
    <property type="protein sequence ID" value="PNX64133.1"/>
    <property type="molecule type" value="Genomic_DNA"/>
</dbReference>
<evidence type="ECO:0000313" key="2">
    <source>
        <dbReference type="Proteomes" id="UP000236291"/>
    </source>
</evidence>
<accession>A0A2K3KCZ1</accession>
<evidence type="ECO:0000313" key="1">
    <source>
        <dbReference type="EMBL" id="PNX64133.1"/>
    </source>
</evidence>
<dbReference type="AlphaFoldDB" id="A0A2K3KCZ1"/>
<sequence>MSQLDCLKSSLRWTCSILLKSCHWNVYGCHFVKVFLYLPNYNQSFRLHSKEQCHLPSSLKSLEFLDCEKLESLPEGNLPDSLEIPGIWDCPLLEE</sequence>
<protein>
    <submittedName>
        <fullName evidence="1">Putative CC-NBS-LRR resistance protein</fullName>
    </submittedName>
</protein>
<reference evidence="1 2" key="1">
    <citation type="journal article" date="2014" name="Am. J. Bot.">
        <title>Genome assembly and annotation for red clover (Trifolium pratense; Fabaceae).</title>
        <authorList>
            <person name="Istvanek J."/>
            <person name="Jaros M."/>
            <person name="Krenek A."/>
            <person name="Repkova J."/>
        </authorList>
    </citation>
    <scope>NUCLEOTIDE SEQUENCE [LARGE SCALE GENOMIC DNA]</scope>
    <source>
        <strain evidence="2">cv. Tatra</strain>
        <tissue evidence="1">Young leaves</tissue>
    </source>
</reference>
<organism evidence="1 2">
    <name type="scientific">Trifolium pratense</name>
    <name type="common">Red clover</name>
    <dbReference type="NCBI Taxonomy" id="57577"/>
    <lineage>
        <taxon>Eukaryota</taxon>
        <taxon>Viridiplantae</taxon>
        <taxon>Streptophyta</taxon>
        <taxon>Embryophyta</taxon>
        <taxon>Tracheophyta</taxon>
        <taxon>Spermatophyta</taxon>
        <taxon>Magnoliopsida</taxon>
        <taxon>eudicotyledons</taxon>
        <taxon>Gunneridae</taxon>
        <taxon>Pentapetalae</taxon>
        <taxon>rosids</taxon>
        <taxon>fabids</taxon>
        <taxon>Fabales</taxon>
        <taxon>Fabaceae</taxon>
        <taxon>Papilionoideae</taxon>
        <taxon>50 kb inversion clade</taxon>
        <taxon>NPAAA clade</taxon>
        <taxon>Hologalegina</taxon>
        <taxon>IRL clade</taxon>
        <taxon>Trifolieae</taxon>
        <taxon>Trifolium</taxon>
    </lineage>
</organism>
<proteinExistence type="predicted"/>